<evidence type="ECO:0000313" key="3">
    <source>
        <dbReference type="Proteomes" id="UP000218811"/>
    </source>
</evidence>
<keyword evidence="2" id="KW-0378">Hydrolase</keyword>
<dbReference type="GO" id="GO:0016787">
    <property type="term" value="F:hydrolase activity"/>
    <property type="evidence" value="ECO:0007669"/>
    <property type="project" value="UniProtKB-KW"/>
</dbReference>
<dbReference type="InterPro" id="IPR029058">
    <property type="entry name" value="AB_hydrolase_fold"/>
</dbReference>
<accession>A0A2H3JCI5</accession>
<proteinExistence type="predicted"/>
<dbReference type="OMA" id="PEFMNGH"/>
<name>A0A2H3JCI5_WOLCO</name>
<dbReference type="Proteomes" id="UP000218811">
    <property type="component" value="Unassembled WGS sequence"/>
</dbReference>
<gene>
    <name evidence="2" type="ORF">WOLCODRAFT_116341</name>
</gene>
<dbReference type="SUPFAM" id="SSF53474">
    <property type="entry name" value="alpha/beta-Hydrolases"/>
    <property type="match status" value="1"/>
</dbReference>
<protein>
    <submittedName>
        <fullName evidence="2">Alpha/beta-hydrolase</fullName>
    </submittedName>
</protein>
<dbReference type="STRING" id="742152.A0A2H3JCI5"/>
<sequence>MACANCVSGFVHSGSPVGQEVTLAGLQTYVTGDEQSSRIVIFGVDIFGWKFVNTRLLADEYAARGFRVLVPDLFDGYEFPQWALTLSGAEHPTLLQRMLKPASMLVFIPFVLRNTKPAQTAKIGALLEHVRTAHPGAKVGLAGFCWGGRYAITMNARFDATVANHPSLVQFPAELADIERPISFAVPEVDKFGAELAAETERLLKERGRDDFEVVVYQGVHHGWTIRANTADAEKKAARDKARDQAIAWFEKYLVVDAE</sequence>
<feature type="domain" description="Dienelactone hydrolase" evidence="1">
    <location>
        <begin position="27"/>
        <end position="254"/>
    </location>
</feature>
<dbReference type="PANTHER" id="PTHR17630">
    <property type="entry name" value="DIENELACTONE HYDROLASE"/>
    <property type="match status" value="1"/>
</dbReference>
<dbReference type="Gene3D" id="3.40.50.1820">
    <property type="entry name" value="alpha/beta hydrolase"/>
    <property type="match status" value="1"/>
</dbReference>
<dbReference type="OrthoDB" id="10019231at2759"/>
<dbReference type="InterPro" id="IPR002925">
    <property type="entry name" value="Dienelactn_hydro"/>
</dbReference>
<evidence type="ECO:0000313" key="2">
    <source>
        <dbReference type="EMBL" id="PCH39906.1"/>
    </source>
</evidence>
<reference evidence="2 3" key="1">
    <citation type="journal article" date="2012" name="Science">
        <title>The Paleozoic origin of enzymatic lignin decomposition reconstructed from 31 fungal genomes.</title>
        <authorList>
            <person name="Floudas D."/>
            <person name="Binder M."/>
            <person name="Riley R."/>
            <person name="Barry K."/>
            <person name="Blanchette R.A."/>
            <person name="Henrissat B."/>
            <person name="Martinez A.T."/>
            <person name="Otillar R."/>
            <person name="Spatafora J.W."/>
            <person name="Yadav J.S."/>
            <person name="Aerts A."/>
            <person name="Benoit I."/>
            <person name="Boyd A."/>
            <person name="Carlson A."/>
            <person name="Copeland A."/>
            <person name="Coutinho P.M."/>
            <person name="de Vries R.P."/>
            <person name="Ferreira P."/>
            <person name="Findley K."/>
            <person name="Foster B."/>
            <person name="Gaskell J."/>
            <person name="Glotzer D."/>
            <person name="Gorecki P."/>
            <person name="Heitman J."/>
            <person name="Hesse C."/>
            <person name="Hori C."/>
            <person name="Igarashi K."/>
            <person name="Jurgens J.A."/>
            <person name="Kallen N."/>
            <person name="Kersten P."/>
            <person name="Kohler A."/>
            <person name="Kuees U."/>
            <person name="Kumar T.K.A."/>
            <person name="Kuo A."/>
            <person name="LaButti K."/>
            <person name="Larrondo L.F."/>
            <person name="Lindquist E."/>
            <person name="Ling A."/>
            <person name="Lombard V."/>
            <person name="Lucas S."/>
            <person name="Lundell T."/>
            <person name="Martin R."/>
            <person name="McLaughlin D.J."/>
            <person name="Morgenstern I."/>
            <person name="Morin E."/>
            <person name="Murat C."/>
            <person name="Nagy L.G."/>
            <person name="Nolan M."/>
            <person name="Ohm R.A."/>
            <person name="Patyshakuliyeva A."/>
            <person name="Rokas A."/>
            <person name="Ruiz-Duenas F.J."/>
            <person name="Sabat G."/>
            <person name="Salamov A."/>
            <person name="Samejima M."/>
            <person name="Schmutz J."/>
            <person name="Slot J.C."/>
            <person name="St John F."/>
            <person name="Stenlid J."/>
            <person name="Sun H."/>
            <person name="Sun S."/>
            <person name="Syed K."/>
            <person name="Tsang A."/>
            <person name="Wiebenga A."/>
            <person name="Young D."/>
            <person name="Pisabarro A."/>
            <person name="Eastwood D.C."/>
            <person name="Martin F."/>
            <person name="Cullen D."/>
            <person name="Grigoriev I.V."/>
            <person name="Hibbett D.S."/>
        </authorList>
    </citation>
    <scope>NUCLEOTIDE SEQUENCE [LARGE SCALE GENOMIC DNA]</scope>
    <source>
        <strain evidence="2 3">MD-104</strain>
    </source>
</reference>
<evidence type="ECO:0000259" key="1">
    <source>
        <dbReference type="Pfam" id="PF01738"/>
    </source>
</evidence>
<dbReference type="EMBL" id="KB468053">
    <property type="protein sequence ID" value="PCH39906.1"/>
    <property type="molecule type" value="Genomic_DNA"/>
</dbReference>
<dbReference type="PANTHER" id="PTHR17630:SF44">
    <property type="entry name" value="PROTEIN AIM2"/>
    <property type="match status" value="1"/>
</dbReference>
<dbReference type="Pfam" id="PF01738">
    <property type="entry name" value="DLH"/>
    <property type="match status" value="1"/>
</dbReference>
<organism evidence="2 3">
    <name type="scientific">Wolfiporia cocos (strain MD-104)</name>
    <name type="common">Brown rot fungus</name>
    <dbReference type="NCBI Taxonomy" id="742152"/>
    <lineage>
        <taxon>Eukaryota</taxon>
        <taxon>Fungi</taxon>
        <taxon>Dikarya</taxon>
        <taxon>Basidiomycota</taxon>
        <taxon>Agaricomycotina</taxon>
        <taxon>Agaricomycetes</taxon>
        <taxon>Polyporales</taxon>
        <taxon>Phaeolaceae</taxon>
        <taxon>Wolfiporia</taxon>
    </lineage>
</organism>
<dbReference type="AlphaFoldDB" id="A0A2H3JCI5"/>
<keyword evidence="3" id="KW-1185">Reference proteome</keyword>